<evidence type="ECO:0000259" key="2">
    <source>
        <dbReference type="Pfam" id="PF12770"/>
    </source>
</evidence>
<evidence type="ECO:0000313" key="4">
    <source>
        <dbReference type="Proteomes" id="UP000001514"/>
    </source>
</evidence>
<dbReference type="KEGG" id="smo:SELMODRAFT_428693"/>
<dbReference type="PANTHER" id="PTHR10098">
    <property type="entry name" value="RAPSYN-RELATED"/>
    <property type="match status" value="1"/>
</dbReference>
<dbReference type="PROSITE" id="PS50005">
    <property type="entry name" value="TPR"/>
    <property type="match status" value="2"/>
</dbReference>
<dbReference type="InterPro" id="IPR019734">
    <property type="entry name" value="TPR_rpt"/>
</dbReference>
<dbReference type="Pfam" id="PF12770">
    <property type="entry name" value="CHAT"/>
    <property type="match status" value="1"/>
</dbReference>
<feature type="repeat" description="TPR" evidence="1">
    <location>
        <begin position="576"/>
        <end position="609"/>
    </location>
</feature>
<dbReference type="InterPro" id="IPR011990">
    <property type="entry name" value="TPR-like_helical_dom_sf"/>
</dbReference>
<dbReference type="OrthoDB" id="1937875at2759"/>
<dbReference type="AlphaFoldDB" id="D8T3Q9"/>
<dbReference type="InParanoid" id="D8T3Q9"/>
<dbReference type="Gramene" id="EFJ08781">
    <property type="protein sequence ID" value="EFJ08781"/>
    <property type="gene ID" value="SELMODRAFT_428693"/>
</dbReference>
<sequence>MEAIDHFLSVIPLPAYGPATGHLKLEIESAVQRLEEQCGVSLCSCSSSSSKIDLSICANMAYAMVHLDRANDAIPLFESIQERAASEGYVMLQVLALIERGILLRPCVEELESAKADLEAGLRLAQDHLGDDLDEFFQLNFVERGKFELGCLLLAKGEFRSAVEYLKAGLTPHISCQAAAVHSLLGEAYRRSGDLDLALEHANACVTLGGGQEFNGYKRLGFARMDRKEFKQAVEAFREMALAAGEVEIFGVESFGWWAAGCLALEHCSDCDQALDCLVWSLKAALRIQGDLQLQARRLASANIWLLNCLLVQQHGRVISEFVCERIQDGGDQMVVPPSMQVLKGEAYGLLGVVLLSRGSLDDAYEHLNRGISLLPGDETELLFRFHRAMGLLLSRRSEHDKALERFELCTALAPTERDKVSAHIRCCVEVKSCLDMVRAFEMFGRIQAEHAALLETDWDLRVDVMLGVGQCLFALGNNIQAQAKLETAKETLEAKERFADTRLGAVYSILFLCYVQSSRFSAAFDLASRFKSKYGEDPHLMFNYGVANRLLGDNEASVKTLTDLLEASKHWTLRYSTLNGLAYAYRKMGDLDSALDKFDQALEEIPDDMSIHAAQVYINRALFNDRGAEQERKGKPVPAMASYEKALGEYDRAVQIMRRFGEWNLQDLVRAYAGEAVVHFHMKNYSVAMLKLDSATSLIGSDDALLMGKIKRIRASILATEGRMEESASEAREAAHLFADVQMELQNMESAWVTLLDDDMKHIYYFLQKISSKANSFVDALLWAERSRMRLYFHLADQALRNSTPASPKLLDPLAFDKDDHHAASCIKEAVAKAGCNSVVVEYAFSANHPLSSLLIYVVHSTAGEDFTVRFKRVRLQEFFASKENKVMGGNLDALIRKARTVIQRESHEAEAKAALGILYKLTVLPVWEHIEPHDTVIFAPQGTMSLVPFAALYDGSEGQFLVEKKNVGVIPSIRALRRCQLHQDHHHDHIDEPSFFVAGDPEPMGLDQPQLPGARKEAEEIAKQLGVDALVGAAMTKSSVMQALSSASVRVAVLATHGLVSPAYPHGALVMQGQNQQQGFNELTVGVTSSLRREVDLALKQQAVLHDQVLTAKEIERLEKGIAARLVVLSACQTGDGVVTSEGLLGLGRAVLQAGAACVLVTLWKVDDAATLQLMTGVFEELNKQHTIVEAVRFSMLKLIDSGKPIRFWAPLVALGSPTLRISLAEEA</sequence>
<feature type="domain" description="CHAT" evidence="2">
    <location>
        <begin position="917"/>
        <end position="1219"/>
    </location>
</feature>
<reference evidence="3 4" key="1">
    <citation type="journal article" date="2011" name="Science">
        <title>The Selaginella genome identifies genetic changes associated with the evolution of vascular plants.</title>
        <authorList>
            <person name="Banks J.A."/>
            <person name="Nishiyama T."/>
            <person name="Hasebe M."/>
            <person name="Bowman J.L."/>
            <person name="Gribskov M."/>
            <person name="dePamphilis C."/>
            <person name="Albert V.A."/>
            <person name="Aono N."/>
            <person name="Aoyama T."/>
            <person name="Ambrose B.A."/>
            <person name="Ashton N.W."/>
            <person name="Axtell M.J."/>
            <person name="Barker E."/>
            <person name="Barker M.S."/>
            <person name="Bennetzen J.L."/>
            <person name="Bonawitz N.D."/>
            <person name="Chapple C."/>
            <person name="Cheng C."/>
            <person name="Correa L.G."/>
            <person name="Dacre M."/>
            <person name="DeBarry J."/>
            <person name="Dreyer I."/>
            <person name="Elias M."/>
            <person name="Engstrom E.M."/>
            <person name="Estelle M."/>
            <person name="Feng L."/>
            <person name="Finet C."/>
            <person name="Floyd S.K."/>
            <person name="Frommer W.B."/>
            <person name="Fujita T."/>
            <person name="Gramzow L."/>
            <person name="Gutensohn M."/>
            <person name="Harholt J."/>
            <person name="Hattori M."/>
            <person name="Heyl A."/>
            <person name="Hirai T."/>
            <person name="Hiwatashi Y."/>
            <person name="Ishikawa M."/>
            <person name="Iwata M."/>
            <person name="Karol K.G."/>
            <person name="Koehler B."/>
            <person name="Kolukisaoglu U."/>
            <person name="Kubo M."/>
            <person name="Kurata T."/>
            <person name="Lalonde S."/>
            <person name="Li K."/>
            <person name="Li Y."/>
            <person name="Litt A."/>
            <person name="Lyons E."/>
            <person name="Manning G."/>
            <person name="Maruyama T."/>
            <person name="Michael T.P."/>
            <person name="Mikami K."/>
            <person name="Miyazaki S."/>
            <person name="Morinaga S."/>
            <person name="Murata T."/>
            <person name="Mueller-Roeber B."/>
            <person name="Nelson D.R."/>
            <person name="Obara M."/>
            <person name="Oguri Y."/>
            <person name="Olmstead R.G."/>
            <person name="Onodera N."/>
            <person name="Petersen B.L."/>
            <person name="Pils B."/>
            <person name="Prigge M."/>
            <person name="Rensing S.A."/>
            <person name="Riano-Pachon D.M."/>
            <person name="Roberts A.W."/>
            <person name="Sato Y."/>
            <person name="Scheller H.V."/>
            <person name="Schulz B."/>
            <person name="Schulz C."/>
            <person name="Shakirov E.V."/>
            <person name="Shibagaki N."/>
            <person name="Shinohara N."/>
            <person name="Shippen D.E."/>
            <person name="Soerensen I."/>
            <person name="Sotooka R."/>
            <person name="Sugimoto N."/>
            <person name="Sugita M."/>
            <person name="Sumikawa N."/>
            <person name="Tanurdzic M."/>
            <person name="Theissen G."/>
            <person name="Ulvskov P."/>
            <person name="Wakazuki S."/>
            <person name="Weng J.K."/>
            <person name="Willats W.W."/>
            <person name="Wipf D."/>
            <person name="Wolf P.G."/>
            <person name="Yang L."/>
            <person name="Zimmer A.D."/>
            <person name="Zhu Q."/>
            <person name="Mitros T."/>
            <person name="Hellsten U."/>
            <person name="Loque D."/>
            <person name="Otillar R."/>
            <person name="Salamov A."/>
            <person name="Schmutz J."/>
            <person name="Shapiro H."/>
            <person name="Lindquist E."/>
            <person name="Lucas S."/>
            <person name="Rokhsar D."/>
            <person name="Grigoriev I.V."/>
        </authorList>
    </citation>
    <scope>NUCLEOTIDE SEQUENCE [LARGE SCALE GENOMIC DNA]</scope>
</reference>
<protein>
    <recommendedName>
        <fullName evidence="2">CHAT domain-containing protein</fullName>
    </recommendedName>
</protein>
<evidence type="ECO:0000256" key="1">
    <source>
        <dbReference type="PROSITE-ProRule" id="PRU00339"/>
    </source>
</evidence>
<name>D8T3Q9_SELML</name>
<dbReference type="SMART" id="SM00028">
    <property type="entry name" value="TPR"/>
    <property type="match status" value="9"/>
</dbReference>
<gene>
    <name evidence="3" type="ORF">SELMODRAFT_428693</name>
</gene>
<feature type="repeat" description="TPR" evidence="1">
    <location>
        <begin position="345"/>
        <end position="378"/>
    </location>
</feature>
<dbReference type="HOGENOM" id="CLU_007349_0_0_1"/>
<dbReference type="SUPFAM" id="SSF48452">
    <property type="entry name" value="TPR-like"/>
    <property type="match status" value="3"/>
</dbReference>
<evidence type="ECO:0000313" key="3">
    <source>
        <dbReference type="EMBL" id="EFJ08781.1"/>
    </source>
</evidence>
<dbReference type="Pfam" id="PF13176">
    <property type="entry name" value="TPR_7"/>
    <property type="match status" value="1"/>
</dbReference>
<dbReference type="STRING" id="88036.D8T3Q9"/>
<keyword evidence="1" id="KW-0802">TPR repeat</keyword>
<dbReference type="EMBL" id="GL377670">
    <property type="protein sequence ID" value="EFJ08781.1"/>
    <property type="molecule type" value="Genomic_DNA"/>
</dbReference>
<dbReference type="Proteomes" id="UP000001514">
    <property type="component" value="Unassembled WGS sequence"/>
</dbReference>
<dbReference type="PANTHER" id="PTHR10098:SF111">
    <property type="entry name" value="CHAT DOMAIN-CONTAINING PROTEIN"/>
    <property type="match status" value="1"/>
</dbReference>
<keyword evidence="4" id="KW-1185">Reference proteome</keyword>
<dbReference type="InterPro" id="IPR024983">
    <property type="entry name" value="CHAT_dom"/>
</dbReference>
<accession>D8T3Q9</accession>
<organism evidence="4">
    <name type="scientific">Selaginella moellendorffii</name>
    <name type="common">Spikemoss</name>
    <dbReference type="NCBI Taxonomy" id="88036"/>
    <lineage>
        <taxon>Eukaryota</taxon>
        <taxon>Viridiplantae</taxon>
        <taxon>Streptophyta</taxon>
        <taxon>Embryophyta</taxon>
        <taxon>Tracheophyta</taxon>
        <taxon>Lycopodiopsida</taxon>
        <taxon>Selaginellales</taxon>
        <taxon>Selaginellaceae</taxon>
        <taxon>Selaginella</taxon>
    </lineage>
</organism>
<dbReference type="Gene3D" id="1.25.40.10">
    <property type="entry name" value="Tetratricopeptide repeat domain"/>
    <property type="match status" value="2"/>
</dbReference>
<dbReference type="eggNOG" id="ENOG502SEK6">
    <property type="taxonomic scope" value="Eukaryota"/>
</dbReference>
<proteinExistence type="predicted"/>